<protein>
    <submittedName>
        <fullName evidence="3">DUF262 domain-containing protein</fullName>
    </submittedName>
</protein>
<dbReference type="AlphaFoldDB" id="A0A8J6MB61"/>
<name>A0A8J6MB61_9FIRM</name>
<keyword evidence="4" id="KW-1185">Reference proteome</keyword>
<dbReference type="RefSeq" id="WP_186908961.1">
    <property type="nucleotide sequence ID" value="NZ_JACOPP010000044.1"/>
</dbReference>
<evidence type="ECO:0000313" key="3">
    <source>
        <dbReference type="EMBL" id="MBC5735185.1"/>
    </source>
</evidence>
<dbReference type="Pfam" id="PF03235">
    <property type="entry name" value="GmrSD_N"/>
    <property type="match status" value="1"/>
</dbReference>
<evidence type="ECO:0000313" key="4">
    <source>
        <dbReference type="Proteomes" id="UP000661435"/>
    </source>
</evidence>
<dbReference type="PANTHER" id="PTHR35149">
    <property type="entry name" value="SLL5132 PROTEIN"/>
    <property type="match status" value="1"/>
</dbReference>
<reference evidence="3" key="1">
    <citation type="submission" date="2020-08" db="EMBL/GenBank/DDBJ databases">
        <title>Genome public.</title>
        <authorList>
            <person name="Liu C."/>
            <person name="Sun Q."/>
        </authorList>
    </citation>
    <scope>NUCLEOTIDE SEQUENCE</scope>
    <source>
        <strain evidence="3">NSJ-51</strain>
    </source>
</reference>
<feature type="domain" description="GmrSD restriction endonucleases N-terminal" evidence="1">
    <location>
        <begin position="8"/>
        <end position="210"/>
    </location>
</feature>
<evidence type="ECO:0000259" key="2">
    <source>
        <dbReference type="Pfam" id="PF07510"/>
    </source>
</evidence>
<feature type="domain" description="GmrSD restriction endonucleases C-terminal" evidence="2">
    <location>
        <begin position="422"/>
        <end position="565"/>
    </location>
</feature>
<dbReference type="InterPro" id="IPR004919">
    <property type="entry name" value="GmrSD_N"/>
</dbReference>
<dbReference type="Proteomes" id="UP000661435">
    <property type="component" value="Unassembled WGS sequence"/>
</dbReference>
<organism evidence="3 4">
    <name type="scientific">Lawsonibacter hominis</name>
    <dbReference type="NCBI Taxonomy" id="2763053"/>
    <lineage>
        <taxon>Bacteria</taxon>
        <taxon>Bacillati</taxon>
        <taxon>Bacillota</taxon>
        <taxon>Clostridia</taxon>
        <taxon>Eubacteriales</taxon>
        <taxon>Oscillospiraceae</taxon>
        <taxon>Lawsonibacter</taxon>
    </lineage>
</organism>
<comment type="caution">
    <text evidence="3">The sequence shown here is derived from an EMBL/GenBank/DDBJ whole genome shotgun (WGS) entry which is preliminary data.</text>
</comment>
<proteinExistence type="predicted"/>
<dbReference type="EMBL" id="JACOPP010000044">
    <property type="protein sequence ID" value="MBC5735185.1"/>
    <property type="molecule type" value="Genomic_DNA"/>
</dbReference>
<dbReference type="PANTHER" id="PTHR35149:SF1">
    <property type="entry name" value="DUF5655 DOMAIN-CONTAINING PROTEIN"/>
    <property type="match status" value="1"/>
</dbReference>
<evidence type="ECO:0000259" key="1">
    <source>
        <dbReference type="Pfam" id="PF03235"/>
    </source>
</evidence>
<sequence>MDAHKAIITNIFNNSTLIEVPFFQRSYVWKEDLWARMIEDMEYIVKTNKPHFFGSIILKEGRRPHPGENFTDCRTIVDGQQRLTTFLLFMKVLCLKLGQPTTFDCQFRIMGQSIALRHGRNDIDAFERVMASTSVAKIDNPAPVSRIIEAYNYFVDHIDENKLSIMTVMMNAQFVRIDLNADEDEQQIFNTINSLGVNLTTSELLKNYFFSRNTISEYEAKWASVFEKDDDAKSYWDTEIETGRMKRAIIDIFFDSFFQIFIQNKRYNVSNDDKIMYARVDSLAQSYQHFIDHYCGGDKSVILSQMKDYAICFRTIFSPDTCRVSIPGTFGIERLNIIIFGLKTSTLIPYTLYIAKNVYSEDERNAMYGILESYIMRRMVVHSLTKNYNNLFTSLIRNEVLDATSLIAKLHSGNDATTYIPTNEELLDGFQKSKLTNLQTRGILYLIESYIRPANSATLLLGFDGYSLEHLMPKKWRNNWSTCASDEIAKQRDSKLLTLGNLAIIPQALNASIRDSDWTTKKSGKGANKPGLEACAKGLVTLNAVLLEEEWTEEKIDARAKWLHEIAETLWNIQP</sequence>
<dbReference type="InterPro" id="IPR011089">
    <property type="entry name" value="GmrSD_C"/>
</dbReference>
<gene>
    <name evidence="3" type="ORF">H8S57_15885</name>
</gene>
<dbReference type="Pfam" id="PF07510">
    <property type="entry name" value="GmrSD_C"/>
    <property type="match status" value="1"/>
</dbReference>
<accession>A0A8J6MB61</accession>